<evidence type="ECO:0000256" key="1">
    <source>
        <dbReference type="SAM" id="SignalP"/>
    </source>
</evidence>
<organism evidence="2 5">
    <name type="scientific">Pectobacterium betavasculorum</name>
    <dbReference type="NCBI Taxonomy" id="55207"/>
    <lineage>
        <taxon>Bacteria</taxon>
        <taxon>Pseudomonadati</taxon>
        <taxon>Pseudomonadota</taxon>
        <taxon>Gammaproteobacteria</taxon>
        <taxon>Enterobacterales</taxon>
        <taxon>Pectobacteriaceae</taxon>
        <taxon>Pectobacterium</taxon>
    </lineage>
</organism>
<dbReference type="EMBL" id="JQHM01000001">
    <property type="protein sequence ID" value="KFX07565.1"/>
    <property type="molecule type" value="Genomic_DNA"/>
</dbReference>
<gene>
    <name evidence="3" type="ORF">JV35_02925</name>
    <name evidence="2" type="ORF">KP22_05605</name>
</gene>
<dbReference type="Proteomes" id="UP000032869">
    <property type="component" value="Unassembled WGS sequence"/>
</dbReference>
<accession>A0A093RXP5</accession>
<dbReference type="AlphaFoldDB" id="A0A093RXP5"/>
<protein>
    <submittedName>
        <fullName evidence="2">Type III secretion protein HrpT</fullName>
    </submittedName>
</protein>
<dbReference type="PROSITE" id="PS51257">
    <property type="entry name" value="PROKAR_LIPOPROTEIN"/>
    <property type="match status" value="1"/>
</dbReference>
<dbReference type="STRING" id="55207.KP22_05605"/>
<evidence type="ECO:0000313" key="4">
    <source>
        <dbReference type="Proteomes" id="UP000032869"/>
    </source>
</evidence>
<reference evidence="4 5" key="1">
    <citation type="submission" date="2014-08" db="EMBL/GenBank/DDBJ databases">
        <title>Genome sequences of NCPPB Pectobacterium isolates.</title>
        <authorList>
            <person name="Glover R.H."/>
            <person name="Sapp M."/>
            <person name="Elphinstone J."/>
        </authorList>
    </citation>
    <scope>NUCLEOTIDE SEQUENCE [LARGE SCALE GENOMIC DNA]</scope>
    <source>
        <strain evidence="3 4">NCPPB 2793</strain>
        <strain evidence="2 5">NCPPB 2795</strain>
    </source>
</reference>
<evidence type="ECO:0000313" key="5">
    <source>
        <dbReference type="Proteomes" id="UP000032874"/>
    </source>
</evidence>
<keyword evidence="1" id="KW-0732">Signal</keyword>
<dbReference type="OrthoDB" id="6548477at2"/>
<dbReference type="EMBL" id="JQHL01000001">
    <property type="protein sequence ID" value="KFX22131.1"/>
    <property type="molecule type" value="Genomic_DNA"/>
</dbReference>
<evidence type="ECO:0000313" key="2">
    <source>
        <dbReference type="EMBL" id="KFX07565.1"/>
    </source>
</evidence>
<dbReference type="NCBIfam" id="NF041532">
    <property type="entry name" value="HprT"/>
    <property type="match status" value="1"/>
</dbReference>
<dbReference type="Proteomes" id="UP000032874">
    <property type="component" value="Unassembled WGS sequence"/>
</dbReference>
<dbReference type="eggNOG" id="ENOG5033A5W">
    <property type="taxonomic scope" value="Bacteria"/>
</dbReference>
<feature type="signal peptide" evidence="1">
    <location>
        <begin position="1"/>
        <end position="20"/>
    </location>
</feature>
<sequence length="63" mass="6968">MNDKALLVALITLLLSACNAPRQVANCASVTCRPQPETRQLIIWWQPDLRSGPADYSKVSVDE</sequence>
<dbReference type="RefSeq" id="WP_039299625.1">
    <property type="nucleotide sequence ID" value="NZ_JAODTE010000001.1"/>
</dbReference>
<proteinExistence type="predicted"/>
<keyword evidence="4" id="KW-1185">Reference proteome</keyword>
<feature type="chain" id="PRO_5001887228" evidence="1">
    <location>
        <begin position="21"/>
        <end position="63"/>
    </location>
</feature>
<evidence type="ECO:0000313" key="3">
    <source>
        <dbReference type="EMBL" id="KFX22131.1"/>
    </source>
</evidence>
<comment type="caution">
    <text evidence="2">The sequence shown here is derived from an EMBL/GenBank/DDBJ whole genome shotgun (WGS) entry which is preliminary data.</text>
</comment>
<name>A0A093RXP5_9GAMM</name>
<dbReference type="InterPro" id="IPR048207">
    <property type="entry name" value="HprT-like"/>
</dbReference>